<dbReference type="NCBIfam" id="TIGR03178">
    <property type="entry name" value="allantoinase"/>
    <property type="match status" value="1"/>
</dbReference>
<dbReference type="SUPFAM" id="SSF51338">
    <property type="entry name" value="Composite domain of metallo-dependent hydrolases"/>
    <property type="match status" value="1"/>
</dbReference>
<feature type="compositionally biased region" description="Basic and acidic residues" evidence="11">
    <location>
        <begin position="46"/>
        <end position="64"/>
    </location>
</feature>
<dbReference type="UniPathway" id="UPA00395">
    <property type="reaction ID" value="UER00653"/>
</dbReference>
<dbReference type="GO" id="GO:0000256">
    <property type="term" value="P:allantoin catabolic process"/>
    <property type="evidence" value="ECO:0007669"/>
    <property type="project" value="UniProtKB-UniRule"/>
</dbReference>
<dbReference type="PANTHER" id="PTHR43668:SF4">
    <property type="entry name" value="ALLANTOINASE"/>
    <property type="match status" value="1"/>
</dbReference>
<evidence type="ECO:0000256" key="9">
    <source>
        <dbReference type="HAMAP-Rule" id="MF_01645"/>
    </source>
</evidence>
<dbReference type="AlphaFoldDB" id="A0A6I6EU59"/>
<evidence type="ECO:0000256" key="10">
    <source>
        <dbReference type="PIRSR" id="PIRSR611612-50"/>
    </source>
</evidence>
<dbReference type="GO" id="GO:0008270">
    <property type="term" value="F:zinc ion binding"/>
    <property type="evidence" value="ECO:0007669"/>
    <property type="project" value="InterPro"/>
</dbReference>
<dbReference type="GO" id="GO:0006145">
    <property type="term" value="P:purine nucleobase catabolic process"/>
    <property type="evidence" value="ECO:0007669"/>
    <property type="project" value="TreeGrafter"/>
</dbReference>
<comment type="similarity">
    <text evidence="2">Belongs to the metallo-dependent hydrolases superfamily. Hydantoinase/dihydropyrimidinase family.</text>
</comment>
<comment type="PTM">
    <text evidence="9">Carboxylation allows a single lysine to coordinate two zinc ions.</text>
</comment>
<evidence type="ECO:0000256" key="4">
    <source>
        <dbReference type="ARBA" id="ARBA00011881"/>
    </source>
</evidence>
<sequence length="543" mass="58237">MEKGPGKYQSKTATTDSPQKKKSGPTTKNAAGKTSSITGQKSPDSFTEKSKIQDPLPEKKPAKNGDYDLIISNGLVILDSGEVHTDIAVKNGKIAAIGVALQGAKQVIDAKGLIVSPGMIDAHVHFNEPGGGIRDDWEGYVTGTRACARGGVTTIIEMPLNQLPATVDKKTLDIKYAAGKNKLAIDVASHGGLVPTNLQHDEIKQLSDGGVVGYKCFMATVGDRSIKGDFQNVDDYSLYEGMKQIAKTGKILMIHAENAAITDELGKIAQASGEKTLKAYVATRPVFTEVEAVRRAILFASITGCPINICHMSSPEGVDEVVKARAKGINVTCETCNQYLVMVTDELDEIGATAKCSPPIRDKAAQDGLWKHVLAGNIHFITSDHSPCPALLKDKDNAFEAWGGIAGVQNDIDIFFDESVQKRGMSLKQFAHLTAANPADRFALHSKGRIAVGKDADFAFIKPHCSYVLTAEDLEYRNKISAYVGRKIGARVVRTILRGTTVYSQESGVNQDFTGQYIKVANRLNQTPGEACLAPTSSNAQTS</sequence>
<dbReference type="Gene3D" id="2.30.40.10">
    <property type="entry name" value="Urease, subunit C, domain 1"/>
    <property type="match status" value="1"/>
</dbReference>
<dbReference type="EC" id="3.5.2.5" evidence="9"/>
<dbReference type="InterPro" id="IPR002195">
    <property type="entry name" value="Dihydroorotase_CS"/>
</dbReference>
<comment type="similarity">
    <text evidence="9">Belongs to the metallo-dependent hydrolases superfamily. Allantoinase family.</text>
</comment>
<dbReference type="SUPFAM" id="SSF51556">
    <property type="entry name" value="Metallo-dependent hydrolases"/>
    <property type="match status" value="1"/>
</dbReference>
<feature type="binding site" evidence="9">
    <location>
        <position position="311"/>
    </location>
    <ligand>
        <name>Zn(2+)</name>
        <dbReference type="ChEBI" id="CHEBI:29105"/>
        <label>2</label>
    </ligand>
</feature>
<comment type="function">
    <text evidence="1">Catalyzes the reversible cyclization of carbamoyl aspartate to dihydroorotate.</text>
</comment>
<evidence type="ECO:0000313" key="14">
    <source>
        <dbReference type="EMBL" id="QGU89766.1"/>
    </source>
</evidence>
<comment type="function">
    <text evidence="9">Catalyzes the conversion of allantoin (5-ureidohydantoin) to allantoic acid by hydrolytic cleavage of the five-member hydantoin ring.</text>
</comment>
<evidence type="ECO:0000259" key="13">
    <source>
        <dbReference type="Pfam" id="PF01979"/>
    </source>
</evidence>
<feature type="binding site" evidence="9">
    <location>
        <position position="123"/>
    </location>
    <ligand>
        <name>Zn(2+)</name>
        <dbReference type="ChEBI" id="CHEBI:29105"/>
        <label>1</label>
    </ligand>
</feature>
<organism evidence="14 15">
    <name type="scientific">Erwinia sorbitola</name>
    <dbReference type="NCBI Taxonomy" id="2681984"/>
    <lineage>
        <taxon>Bacteria</taxon>
        <taxon>Pseudomonadati</taxon>
        <taxon>Pseudomonadota</taxon>
        <taxon>Gammaproteobacteria</taxon>
        <taxon>Enterobacterales</taxon>
        <taxon>Erwiniaceae</taxon>
        <taxon>Erwinia</taxon>
    </lineage>
</organism>
<dbReference type="Pfam" id="PF00449">
    <property type="entry name" value="Urease_alpha"/>
    <property type="match status" value="1"/>
</dbReference>
<evidence type="ECO:0000313" key="15">
    <source>
        <dbReference type="Proteomes" id="UP000424752"/>
    </source>
</evidence>
<feature type="compositionally biased region" description="Polar residues" evidence="11">
    <location>
        <begin position="24"/>
        <end position="45"/>
    </location>
</feature>
<feature type="binding site" evidence="9">
    <location>
        <position position="255"/>
    </location>
    <ligand>
        <name>Zn(2+)</name>
        <dbReference type="ChEBI" id="CHEBI:29105"/>
        <label>2</label>
    </ligand>
</feature>
<reference evidence="14 15" key="1">
    <citation type="submission" date="2019-12" db="EMBL/GenBank/DDBJ databases">
        <title>Erwinia sp. nov., isolated from droppings of birds in the Qinghai-Tiebt plateau of China.</title>
        <authorList>
            <person name="Ge Y."/>
        </authorList>
    </citation>
    <scope>NUCLEOTIDE SEQUENCE [LARGE SCALE GENOMIC DNA]</scope>
    <source>
        <strain evidence="14 15">J780</strain>
    </source>
</reference>
<keyword evidence="6 9" id="KW-0479">Metal-binding</keyword>
<comment type="cofactor">
    <cofactor evidence="9">
        <name>Zn(2+)</name>
        <dbReference type="ChEBI" id="CHEBI:29105"/>
    </cofactor>
    <text evidence="9">Binds 2 Zn(2+) ions per subunit.</text>
</comment>
<dbReference type="KEGG" id="erwi:GN242_18500"/>
<dbReference type="PANTHER" id="PTHR43668">
    <property type="entry name" value="ALLANTOINASE"/>
    <property type="match status" value="1"/>
</dbReference>
<gene>
    <name evidence="9 14" type="primary">allB</name>
    <name evidence="14" type="ORF">GN242_18500</name>
</gene>
<comment type="PTM">
    <text evidence="10">Carbamylation allows a single lysine to coordinate two nickel ions.</text>
</comment>
<dbReference type="Pfam" id="PF01979">
    <property type="entry name" value="Amidohydro_1"/>
    <property type="match status" value="1"/>
</dbReference>
<dbReference type="InterPro" id="IPR032466">
    <property type="entry name" value="Metal_Hydrolase"/>
</dbReference>
<evidence type="ECO:0000256" key="7">
    <source>
        <dbReference type="ARBA" id="ARBA00022801"/>
    </source>
</evidence>
<feature type="modified residue" description="N6-carboxylysine" evidence="9">
    <location>
        <position position="215"/>
    </location>
</feature>
<evidence type="ECO:0000256" key="6">
    <source>
        <dbReference type="ARBA" id="ARBA00022723"/>
    </source>
</evidence>
<evidence type="ECO:0000259" key="12">
    <source>
        <dbReference type="Pfam" id="PF00449"/>
    </source>
</evidence>
<dbReference type="GO" id="GO:0005737">
    <property type="term" value="C:cytoplasm"/>
    <property type="evidence" value="ECO:0007669"/>
    <property type="project" value="TreeGrafter"/>
</dbReference>
<accession>A0A6I6EU59</accession>
<comment type="similarity">
    <text evidence="3">Belongs to the metallo-dependent hydrolases superfamily. DHOase family. Class I DHOase subfamily.</text>
</comment>
<evidence type="ECO:0000256" key="1">
    <source>
        <dbReference type="ARBA" id="ARBA00002368"/>
    </source>
</evidence>
<dbReference type="InterPro" id="IPR011059">
    <property type="entry name" value="Metal-dep_hydrolase_composite"/>
</dbReference>
<keyword evidence="7 9" id="KW-0378">Hydrolase</keyword>
<dbReference type="NCBIfam" id="NF005960">
    <property type="entry name" value="PRK08044.1"/>
    <property type="match status" value="1"/>
</dbReference>
<feature type="binding site" description="via carbamate group" evidence="9">
    <location>
        <position position="215"/>
    </location>
    <ligand>
        <name>Zn(2+)</name>
        <dbReference type="ChEBI" id="CHEBI:29105"/>
        <label>2</label>
    </ligand>
</feature>
<keyword evidence="8 9" id="KW-0862">Zinc</keyword>
<feature type="binding site" description="via carbamate group" evidence="9">
    <location>
        <position position="215"/>
    </location>
    <ligand>
        <name>Zn(2+)</name>
        <dbReference type="ChEBI" id="CHEBI:29105"/>
        <label>1</label>
    </ligand>
</feature>
<dbReference type="HAMAP" id="MF_01645">
    <property type="entry name" value="Hydantoinase"/>
    <property type="match status" value="1"/>
</dbReference>
<evidence type="ECO:0000256" key="8">
    <source>
        <dbReference type="ARBA" id="ARBA00022833"/>
    </source>
</evidence>
<protein>
    <recommendedName>
        <fullName evidence="9">Allantoinase</fullName>
        <ecNumber evidence="9">3.5.2.5</ecNumber>
    </recommendedName>
    <alternativeName>
        <fullName evidence="9">Allantoin-utilizing enzyme</fullName>
    </alternativeName>
</protein>
<feature type="region of interest" description="Disordered" evidence="11">
    <location>
        <begin position="1"/>
        <end position="64"/>
    </location>
</feature>
<feature type="domain" description="Urease alpha-subunit N-terminal" evidence="12">
    <location>
        <begin position="62"/>
        <end position="102"/>
    </location>
</feature>
<dbReference type="InterPro" id="IPR047604">
    <property type="entry name" value="Allantoinase_bact"/>
</dbReference>
<feature type="binding site" evidence="9">
    <location>
        <position position="125"/>
    </location>
    <ligand>
        <name>Zn(2+)</name>
        <dbReference type="ChEBI" id="CHEBI:29105"/>
        <label>1</label>
    </ligand>
</feature>
<dbReference type="FunFam" id="3.20.20.140:FF:000174">
    <property type="entry name" value="Dihydropyrimidinase-related protein 2"/>
    <property type="match status" value="1"/>
</dbReference>
<dbReference type="InterPro" id="IPR017593">
    <property type="entry name" value="Allantoinase"/>
</dbReference>
<dbReference type="InterPro" id="IPR006680">
    <property type="entry name" value="Amidohydro-rel"/>
</dbReference>
<feature type="modified residue" description="N6-carboxylysine" evidence="10">
    <location>
        <position position="204"/>
    </location>
</feature>
<keyword evidence="5 9" id="KW-0659">Purine metabolism</keyword>
<dbReference type="GO" id="GO:0050897">
    <property type="term" value="F:cobalt ion binding"/>
    <property type="evidence" value="ECO:0007669"/>
    <property type="project" value="InterPro"/>
</dbReference>
<dbReference type="PROSITE" id="PS00482">
    <property type="entry name" value="DIHYDROOROTASE_1"/>
    <property type="match status" value="1"/>
</dbReference>
<comment type="catalytic activity">
    <reaction evidence="9">
        <text>(S)-allantoin + H2O = allantoate + H(+)</text>
        <dbReference type="Rhea" id="RHEA:17029"/>
        <dbReference type="ChEBI" id="CHEBI:15377"/>
        <dbReference type="ChEBI" id="CHEBI:15378"/>
        <dbReference type="ChEBI" id="CHEBI:15678"/>
        <dbReference type="ChEBI" id="CHEBI:17536"/>
        <dbReference type="EC" id="3.5.2.5"/>
    </reaction>
</comment>
<comment type="subunit">
    <text evidence="4 9">Homotetramer.</text>
</comment>
<feature type="binding site" evidence="9">
    <location>
        <position position="384"/>
    </location>
    <ligand>
        <name>Zn(2+)</name>
        <dbReference type="ChEBI" id="CHEBI:29105"/>
        <label>1</label>
    </ligand>
</feature>
<evidence type="ECO:0000256" key="2">
    <source>
        <dbReference type="ARBA" id="ARBA00008829"/>
    </source>
</evidence>
<dbReference type="GO" id="GO:0004038">
    <property type="term" value="F:allantoinase activity"/>
    <property type="evidence" value="ECO:0007669"/>
    <property type="project" value="UniProtKB-UniRule"/>
</dbReference>
<feature type="domain" description="Amidohydrolase-related" evidence="13">
    <location>
        <begin position="114"/>
        <end position="502"/>
    </location>
</feature>
<dbReference type="Gene3D" id="3.20.20.140">
    <property type="entry name" value="Metal-dependent hydrolases"/>
    <property type="match status" value="1"/>
</dbReference>
<evidence type="ECO:0000256" key="5">
    <source>
        <dbReference type="ARBA" id="ARBA00022631"/>
    </source>
</evidence>
<proteinExistence type="inferred from homology"/>
<dbReference type="InterPro" id="IPR011612">
    <property type="entry name" value="Urease_alpha_N_dom"/>
</dbReference>
<dbReference type="InterPro" id="IPR050138">
    <property type="entry name" value="DHOase/Allantoinase_Hydrolase"/>
</dbReference>
<name>A0A6I6EU59_9GAMM</name>
<dbReference type="Proteomes" id="UP000424752">
    <property type="component" value="Chromosome"/>
</dbReference>
<evidence type="ECO:0000256" key="3">
    <source>
        <dbReference type="ARBA" id="ARBA00010286"/>
    </source>
</evidence>
<evidence type="ECO:0000256" key="11">
    <source>
        <dbReference type="SAM" id="MobiDB-lite"/>
    </source>
</evidence>
<comment type="pathway">
    <text evidence="9">Nitrogen metabolism; (S)-allantoin degradation; allantoate from (S)-allantoin: step 1/1.</text>
</comment>
<dbReference type="EMBL" id="CP046509">
    <property type="protein sequence ID" value="QGU89766.1"/>
    <property type="molecule type" value="Genomic_DNA"/>
</dbReference>